<gene>
    <name evidence="3" type="ORF">ANN_23185</name>
</gene>
<sequence>MSAHDKYLQSPKIIRNAKASCDKIAVICHSDFSGAVTVRSCNGKTLSLPIYNNEVQSNHQLRMDVYTFPELADMVMCYGEARGNGRRALHMYQQQFQNRNHPHHTMFARLYQRLRDDGSLRPRCIGGRPRRHPFSIDDYTELKGKGSTERGADAVNDGSDLRRLTSTTQKLIPWPTNLQKKNISTLKLQTKSTYTYGVEAIVFYRKFQSFMKKQQQQQQQRERKKSCSDYIKKLT</sequence>
<evidence type="ECO:0000256" key="1">
    <source>
        <dbReference type="SAM" id="MobiDB-lite"/>
    </source>
</evidence>
<accession>A0ABQ8SKI4</accession>
<dbReference type="Pfam" id="PF16087">
    <property type="entry name" value="DUF4817"/>
    <property type="match status" value="1"/>
</dbReference>
<feature type="compositionally biased region" description="Basic and acidic residues" evidence="1">
    <location>
        <begin position="225"/>
        <end position="235"/>
    </location>
</feature>
<evidence type="ECO:0000313" key="3">
    <source>
        <dbReference type="EMBL" id="KAJ4434622.1"/>
    </source>
</evidence>
<evidence type="ECO:0000313" key="4">
    <source>
        <dbReference type="Proteomes" id="UP001148838"/>
    </source>
</evidence>
<comment type="caution">
    <text evidence="3">The sequence shown here is derived from an EMBL/GenBank/DDBJ whole genome shotgun (WGS) entry which is preliminary data.</text>
</comment>
<protein>
    <recommendedName>
        <fullName evidence="2">DUF4817 domain-containing protein</fullName>
    </recommendedName>
</protein>
<proteinExistence type="predicted"/>
<keyword evidence="4" id="KW-1185">Reference proteome</keyword>
<organism evidence="3 4">
    <name type="scientific">Periplaneta americana</name>
    <name type="common">American cockroach</name>
    <name type="synonym">Blatta americana</name>
    <dbReference type="NCBI Taxonomy" id="6978"/>
    <lineage>
        <taxon>Eukaryota</taxon>
        <taxon>Metazoa</taxon>
        <taxon>Ecdysozoa</taxon>
        <taxon>Arthropoda</taxon>
        <taxon>Hexapoda</taxon>
        <taxon>Insecta</taxon>
        <taxon>Pterygota</taxon>
        <taxon>Neoptera</taxon>
        <taxon>Polyneoptera</taxon>
        <taxon>Dictyoptera</taxon>
        <taxon>Blattodea</taxon>
        <taxon>Blattoidea</taxon>
        <taxon>Blattidae</taxon>
        <taxon>Blattinae</taxon>
        <taxon>Periplaneta</taxon>
    </lineage>
</organism>
<evidence type="ECO:0000259" key="2">
    <source>
        <dbReference type="Pfam" id="PF16087"/>
    </source>
</evidence>
<feature type="region of interest" description="Disordered" evidence="1">
    <location>
        <begin position="215"/>
        <end position="235"/>
    </location>
</feature>
<dbReference type="Proteomes" id="UP001148838">
    <property type="component" value="Unassembled WGS sequence"/>
</dbReference>
<reference evidence="3 4" key="1">
    <citation type="journal article" date="2022" name="Allergy">
        <title>Genome assembly and annotation of Periplaneta americana reveal a comprehensive cockroach allergen profile.</title>
        <authorList>
            <person name="Wang L."/>
            <person name="Xiong Q."/>
            <person name="Saelim N."/>
            <person name="Wang L."/>
            <person name="Nong W."/>
            <person name="Wan A.T."/>
            <person name="Shi M."/>
            <person name="Liu X."/>
            <person name="Cao Q."/>
            <person name="Hui J.H.L."/>
            <person name="Sookrung N."/>
            <person name="Leung T.F."/>
            <person name="Tungtrongchitr A."/>
            <person name="Tsui S.K.W."/>
        </authorList>
    </citation>
    <scope>NUCLEOTIDE SEQUENCE [LARGE SCALE GENOMIC DNA]</scope>
    <source>
        <strain evidence="3">PWHHKU_190912</strain>
    </source>
</reference>
<name>A0ABQ8SKI4_PERAM</name>
<dbReference type="InterPro" id="IPR032135">
    <property type="entry name" value="DUF4817"/>
</dbReference>
<dbReference type="EMBL" id="JAJSOF020000025">
    <property type="protein sequence ID" value="KAJ4434622.1"/>
    <property type="molecule type" value="Genomic_DNA"/>
</dbReference>
<feature type="domain" description="DUF4817" evidence="2">
    <location>
        <begin position="67"/>
        <end position="120"/>
    </location>
</feature>